<proteinExistence type="predicted"/>
<evidence type="ECO:0000313" key="1">
    <source>
        <dbReference type="EMBL" id="POM77880.1"/>
    </source>
</evidence>
<dbReference type="EMBL" id="NCKW01002275">
    <property type="protein sequence ID" value="POM77880.1"/>
    <property type="molecule type" value="Genomic_DNA"/>
</dbReference>
<protein>
    <submittedName>
        <fullName evidence="1">Nuclear distribution protein NudE</fullName>
    </submittedName>
</protein>
<organism evidence="1 2">
    <name type="scientific">Phytophthora palmivora</name>
    <dbReference type="NCBI Taxonomy" id="4796"/>
    <lineage>
        <taxon>Eukaryota</taxon>
        <taxon>Sar</taxon>
        <taxon>Stramenopiles</taxon>
        <taxon>Oomycota</taxon>
        <taxon>Peronosporomycetes</taxon>
        <taxon>Peronosporales</taxon>
        <taxon>Peronosporaceae</taxon>
        <taxon>Phytophthora</taxon>
    </lineage>
</organism>
<dbReference type="Proteomes" id="UP000237271">
    <property type="component" value="Unassembled WGS sequence"/>
</dbReference>
<feature type="non-terminal residue" evidence="1">
    <location>
        <position position="1"/>
    </location>
</feature>
<accession>A0A2P4YJA1</accession>
<evidence type="ECO:0000313" key="2">
    <source>
        <dbReference type="Proteomes" id="UP000237271"/>
    </source>
</evidence>
<gene>
    <name evidence="1" type="ORF">PHPALM_4668</name>
</gene>
<sequence>REKSLEVALQLKEKQCEYWESEFHRVDREVSVQKAAERELNQELQTKADDVRVWKVKVQGVMISVDELRLQNSNLRKKEHKLVATLRQQVEAAESSQQLKTRVAKRELKIESLWKQCQDRQDELEQVEPKTRGFAQRNGAEFDYCCGESTGEREAFRKEIFRLREEVLLSESQWETEYRQQQQLIEGK</sequence>
<comment type="caution">
    <text evidence="1">The sequence shown here is derived from an EMBL/GenBank/DDBJ whole genome shotgun (WGS) entry which is preliminary data.</text>
</comment>
<keyword evidence="2" id="KW-1185">Reference proteome</keyword>
<name>A0A2P4YJA1_9STRA</name>
<reference evidence="1 2" key="1">
    <citation type="journal article" date="2017" name="Genome Biol. Evol.">
        <title>Phytophthora megakarya and P. palmivora, closely related causal agents of cacao black pod rot, underwent increases in genome sizes and gene numbers by different mechanisms.</title>
        <authorList>
            <person name="Ali S.S."/>
            <person name="Shao J."/>
            <person name="Lary D.J."/>
            <person name="Kronmiller B."/>
            <person name="Shen D."/>
            <person name="Strem M.D."/>
            <person name="Amoako-Attah I."/>
            <person name="Akrofi A.Y."/>
            <person name="Begoude B.A."/>
            <person name="Ten Hoopen G.M."/>
            <person name="Coulibaly K."/>
            <person name="Kebe B.I."/>
            <person name="Melnick R.L."/>
            <person name="Guiltinan M.J."/>
            <person name="Tyler B.M."/>
            <person name="Meinhardt L.W."/>
            <person name="Bailey B.A."/>
        </authorList>
    </citation>
    <scope>NUCLEOTIDE SEQUENCE [LARGE SCALE GENOMIC DNA]</scope>
    <source>
        <strain evidence="2">sbr112.9</strain>
    </source>
</reference>
<dbReference type="AlphaFoldDB" id="A0A2P4YJA1"/>